<gene>
    <name evidence="1" type="ORF">BG011_004284</name>
</gene>
<proteinExistence type="predicted"/>
<sequence>MFYILCYLYISAEAIRSMGLRKRRKINKLQSAALDQNQFDVSELNTSNAGAADNLQQQNEHLQMDQATAPATINAVQAIEAEVTTELNQAISSLRSKLEILQPSGMRPSDIAAAISSVTEADANGSGGHESTHGENEMVLSQTATSQRSILLWDDIRVLVDMGTSHGEKVRSIVNDAVADLGLDNLEDGVLSQLCVNEAFVQEEEQEGVEAGIESNALANSDEAAPALSTKATQLSYQSSLFLCVLLFYNKARKLKSTPSRLFLDSIVHAARAYGRAVVDGVLMPLFRDSANFSKQSSELIQKVLKEQTSAIVVHFISMAFDAKDSVVSNMPVLFTTELHLTTVQGVLSFANVPSPLPSRLWTRLNDILEALWRQVLAGTMSESSSFAGSFDGTKEAWAVILQLYQPSGFGESCTETNAKVIQVDQEQFRLANQKLVQLLKTWTTRQGPWCQDVENLQQLRQFCATRLEAKEVKAVVSRLDMFIRKRNTN</sequence>
<keyword evidence="2" id="KW-1185">Reference proteome</keyword>
<dbReference type="Gene3D" id="1.25.40.480">
    <property type="match status" value="1"/>
</dbReference>
<name>A0A9P6PYP5_9FUNG</name>
<evidence type="ECO:0000313" key="2">
    <source>
        <dbReference type="Proteomes" id="UP000726737"/>
    </source>
</evidence>
<dbReference type="EMBL" id="JAAAJA010000280">
    <property type="protein sequence ID" value="KAG0256864.1"/>
    <property type="molecule type" value="Genomic_DNA"/>
</dbReference>
<dbReference type="OrthoDB" id="2449818at2759"/>
<comment type="caution">
    <text evidence="1">The sequence shown here is derived from an EMBL/GenBank/DDBJ whole genome shotgun (WGS) entry which is preliminary data.</text>
</comment>
<dbReference type="Proteomes" id="UP000726737">
    <property type="component" value="Unassembled WGS sequence"/>
</dbReference>
<accession>A0A9P6PYP5</accession>
<evidence type="ECO:0000313" key="1">
    <source>
        <dbReference type="EMBL" id="KAG0256864.1"/>
    </source>
</evidence>
<organism evidence="1 2">
    <name type="scientific">Mortierella polycephala</name>
    <dbReference type="NCBI Taxonomy" id="41804"/>
    <lineage>
        <taxon>Eukaryota</taxon>
        <taxon>Fungi</taxon>
        <taxon>Fungi incertae sedis</taxon>
        <taxon>Mucoromycota</taxon>
        <taxon>Mortierellomycotina</taxon>
        <taxon>Mortierellomycetes</taxon>
        <taxon>Mortierellales</taxon>
        <taxon>Mortierellaceae</taxon>
        <taxon>Mortierella</taxon>
    </lineage>
</organism>
<reference evidence="1" key="1">
    <citation type="journal article" date="2020" name="Fungal Divers.">
        <title>Resolving the Mortierellaceae phylogeny through synthesis of multi-gene phylogenetics and phylogenomics.</title>
        <authorList>
            <person name="Vandepol N."/>
            <person name="Liber J."/>
            <person name="Desiro A."/>
            <person name="Na H."/>
            <person name="Kennedy M."/>
            <person name="Barry K."/>
            <person name="Grigoriev I.V."/>
            <person name="Miller A.N."/>
            <person name="O'Donnell K."/>
            <person name="Stajich J.E."/>
            <person name="Bonito G."/>
        </authorList>
    </citation>
    <scope>NUCLEOTIDE SEQUENCE</scope>
    <source>
        <strain evidence="1">KOD948</strain>
    </source>
</reference>
<protein>
    <submittedName>
        <fullName evidence="1">Uncharacterized protein</fullName>
    </submittedName>
</protein>
<dbReference type="AlphaFoldDB" id="A0A9P6PYP5"/>